<dbReference type="Proteomes" id="UP000515369">
    <property type="component" value="Chromosome"/>
</dbReference>
<reference evidence="1 2" key="1">
    <citation type="submission" date="2020-07" db="EMBL/GenBank/DDBJ databases">
        <title>Spirosoma foliorum sp. nov., isolated from the leaves on the Nejang mountain Korea, Republic of.</title>
        <authorList>
            <person name="Ho H."/>
            <person name="Lee Y.-J."/>
            <person name="Nurcahyanto D.-A."/>
            <person name="Kim S.-G."/>
        </authorList>
    </citation>
    <scope>NUCLEOTIDE SEQUENCE [LARGE SCALE GENOMIC DNA]</scope>
    <source>
        <strain evidence="1 2">PL0136</strain>
    </source>
</reference>
<accession>A0A7G5GUD2</accession>
<organism evidence="1 2">
    <name type="scientific">Spirosoma foliorum</name>
    <dbReference type="NCBI Taxonomy" id="2710596"/>
    <lineage>
        <taxon>Bacteria</taxon>
        <taxon>Pseudomonadati</taxon>
        <taxon>Bacteroidota</taxon>
        <taxon>Cytophagia</taxon>
        <taxon>Cytophagales</taxon>
        <taxon>Cytophagaceae</taxon>
        <taxon>Spirosoma</taxon>
    </lineage>
</organism>
<protein>
    <submittedName>
        <fullName evidence="1">Helix-turn-helix domain-containing protein</fullName>
    </submittedName>
</protein>
<dbReference type="KEGG" id="sfol:H3H32_31960"/>
<proteinExistence type="predicted"/>
<gene>
    <name evidence="1" type="ORF">H3H32_31960</name>
</gene>
<name>A0A7G5GUD2_9BACT</name>
<evidence type="ECO:0000313" key="1">
    <source>
        <dbReference type="EMBL" id="QMW02474.1"/>
    </source>
</evidence>
<keyword evidence="2" id="KW-1185">Reference proteome</keyword>
<evidence type="ECO:0000313" key="2">
    <source>
        <dbReference type="Proteomes" id="UP000515369"/>
    </source>
</evidence>
<dbReference type="AlphaFoldDB" id="A0A7G5GUD2"/>
<dbReference type="EMBL" id="CP059732">
    <property type="protein sequence ID" value="QMW02474.1"/>
    <property type="molecule type" value="Genomic_DNA"/>
</dbReference>
<sequence>MVGTPQIFIQVTPEQFEQILDDRLDKALSKYFSEFASDLKESDLPEMATPKQVCEYLKLTRQTLAIWSKDSNEGPAKLVPLRFGRAVRYRRQDVLKAGKEYRRFKE</sequence>
<dbReference type="RefSeq" id="WP_182459780.1">
    <property type="nucleotide sequence ID" value="NZ_CP059732.1"/>
</dbReference>